<proteinExistence type="predicted"/>
<dbReference type="EMBL" id="BSXU01009382">
    <property type="protein sequence ID" value="GME68879.1"/>
    <property type="molecule type" value="Genomic_DNA"/>
</dbReference>
<dbReference type="Gene3D" id="3.40.50.720">
    <property type="entry name" value="NAD(P)-binding Rossmann-like Domain"/>
    <property type="match status" value="1"/>
</dbReference>
<comment type="caution">
    <text evidence="1">The sequence shown here is derived from an EMBL/GenBank/DDBJ whole genome shotgun (WGS) entry which is preliminary data.</text>
</comment>
<dbReference type="Proteomes" id="UP001165063">
    <property type="component" value="Unassembled WGS sequence"/>
</dbReference>
<accession>A0A9W6SX22</accession>
<gene>
    <name evidence="1" type="ORF">Amon01_000907300</name>
</gene>
<name>A0A9W6SX22_AMBMO</name>
<evidence type="ECO:0000313" key="1">
    <source>
        <dbReference type="EMBL" id="GME68879.1"/>
    </source>
</evidence>
<dbReference type="AlphaFoldDB" id="A0A9W6SX22"/>
<reference evidence="1" key="1">
    <citation type="submission" date="2023-04" db="EMBL/GenBank/DDBJ databases">
        <title>Ambrosiozyma monospora NBRC 1965.</title>
        <authorList>
            <person name="Ichikawa N."/>
            <person name="Sato H."/>
            <person name="Tonouchi N."/>
        </authorList>
    </citation>
    <scope>NUCLEOTIDE SEQUENCE</scope>
    <source>
        <strain evidence="1">NBRC 1965</strain>
    </source>
</reference>
<evidence type="ECO:0000313" key="2">
    <source>
        <dbReference type="Proteomes" id="UP001165063"/>
    </source>
</evidence>
<sequence>MSSSILADVINSDLQELKITDKPGREEIEKLLENRNVRVTTWSDWLRIQAKEVLLGQESAKPFEKITDYNKMLNVLRD</sequence>
<protein>
    <submittedName>
        <fullName evidence="1">Unnamed protein product</fullName>
    </submittedName>
</protein>
<dbReference type="OrthoDB" id="333024at2759"/>
<organism evidence="1 2">
    <name type="scientific">Ambrosiozyma monospora</name>
    <name type="common">Yeast</name>
    <name type="synonym">Endomycopsis monosporus</name>
    <dbReference type="NCBI Taxonomy" id="43982"/>
    <lineage>
        <taxon>Eukaryota</taxon>
        <taxon>Fungi</taxon>
        <taxon>Dikarya</taxon>
        <taxon>Ascomycota</taxon>
        <taxon>Saccharomycotina</taxon>
        <taxon>Pichiomycetes</taxon>
        <taxon>Pichiales</taxon>
        <taxon>Pichiaceae</taxon>
        <taxon>Ambrosiozyma</taxon>
    </lineage>
</organism>
<keyword evidence="2" id="KW-1185">Reference proteome</keyword>